<dbReference type="InterPro" id="IPR003029">
    <property type="entry name" value="S1_domain"/>
</dbReference>
<name>A0ABR2LU83_9ASPA</name>
<dbReference type="Gene3D" id="2.40.50.140">
    <property type="entry name" value="Nucleic acid-binding proteins"/>
    <property type="match status" value="1"/>
</dbReference>
<dbReference type="InterPro" id="IPR017072">
    <property type="entry name" value="TF_Spt6"/>
</dbReference>
<keyword evidence="4 5" id="KW-0539">Nucleus</keyword>
<dbReference type="Gene3D" id="3.30.420.140">
    <property type="entry name" value="YqgF/RNase H-like domain"/>
    <property type="match status" value="1"/>
</dbReference>
<comment type="caution">
    <text evidence="8">The sequence shown here is derived from an EMBL/GenBank/DDBJ whole genome shotgun (WGS) entry which is preliminary data.</text>
</comment>
<dbReference type="InterPro" id="IPR010994">
    <property type="entry name" value="RuvA_2-like"/>
</dbReference>
<dbReference type="SUPFAM" id="SSF53098">
    <property type="entry name" value="Ribonuclease H-like"/>
    <property type="match status" value="1"/>
</dbReference>
<evidence type="ECO:0000256" key="4">
    <source>
        <dbReference type="ARBA" id="ARBA00023242"/>
    </source>
</evidence>
<dbReference type="EMBL" id="JBBWWR010000015">
    <property type="protein sequence ID" value="KAK8949958.1"/>
    <property type="molecule type" value="Genomic_DNA"/>
</dbReference>
<dbReference type="InterPro" id="IPR028088">
    <property type="entry name" value="Spt6_HTH_DNA-bd_dom"/>
</dbReference>
<dbReference type="Pfam" id="PF14639">
    <property type="entry name" value="YqgF"/>
    <property type="match status" value="1"/>
</dbReference>
<feature type="compositionally biased region" description="Basic residues" evidence="6">
    <location>
        <begin position="111"/>
        <end position="124"/>
    </location>
</feature>
<proteinExistence type="inferred from homology"/>
<comment type="similarity">
    <text evidence="2 5">Belongs to the SPT6 family.</text>
</comment>
<feature type="compositionally biased region" description="Basic and acidic residues" evidence="6">
    <location>
        <begin position="145"/>
        <end position="162"/>
    </location>
</feature>
<accession>A0ABR2LU83</accession>
<feature type="compositionally biased region" description="Gly residues" evidence="6">
    <location>
        <begin position="1549"/>
        <end position="1563"/>
    </location>
</feature>
<dbReference type="InterPro" id="IPR035420">
    <property type="entry name" value="Spt6_SH2"/>
</dbReference>
<feature type="region of interest" description="Disordered" evidence="6">
    <location>
        <begin position="1"/>
        <end position="98"/>
    </location>
</feature>
<keyword evidence="3 5" id="KW-0804">Transcription</keyword>
<dbReference type="CDD" id="cd00164">
    <property type="entry name" value="S1_like"/>
    <property type="match status" value="1"/>
</dbReference>
<gene>
    <name evidence="8" type="ORF">KSP40_PGU009296</name>
</gene>
<dbReference type="InterPro" id="IPR035019">
    <property type="entry name" value="Spt6_SH2_N"/>
</dbReference>
<dbReference type="PIRSF" id="PIRSF036947">
    <property type="entry name" value="Spt6"/>
    <property type="match status" value="1"/>
</dbReference>
<dbReference type="PANTHER" id="PTHR10145">
    <property type="entry name" value="TRANSCRIPTION ELONGATION FACTOR SPT6"/>
    <property type="match status" value="1"/>
</dbReference>
<dbReference type="Pfam" id="PF14633">
    <property type="entry name" value="SH2_2"/>
    <property type="match status" value="1"/>
</dbReference>
<feature type="region of interest" description="Disordered" evidence="6">
    <location>
        <begin position="1452"/>
        <end position="1667"/>
    </location>
</feature>
<organism evidence="8 9">
    <name type="scientific">Platanthera guangdongensis</name>
    <dbReference type="NCBI Taxonomy" id="2320717"/>
    <lineage>
        <taxon>Eukaryota</taxon>
        <taxon>Viridiplantae</taxon>
        <taxon>Streptophyta</taxon>
        <taxon>Embryophyta</taxon>
        <taxon>Tracheophyta</taxon>
        <taxon>Spermatophyta</taxon>
        <taxon>Magnoliopsida</taxon>
        <taxon>Liliopsida</taxon>
        <taxon>Asparagales</taxon>
        <taxon>Orchidaceae</taxon>
        <taxon>Orchidoideae</taxon>
        <taxon>Orchideae</taxon>
        <taxon>Orchidinae</taxon>
        <taxon>Platanthera</taxon>
    </lineage>
</organism>
<dbReference type="Pfam" id="PF14632">
    <property type="entry name" value="SPT6_acidic"/>
    <property type="match status" value="1"/>
</dbReference>
<evidence type="ECO:0000256" key="5">
    <source>
        <dbReference type="PIRNR" id="PIRNR036947"/>
    </source>
</evidence>
<evidence type="ECO:0000256" key="1">
    <source>
        <dbReference type="ARBA" id="ARBA00004123"/>
    </source>
</evidence>
<dbReference type="Pfam" id="PF14641">
    <property type="entry name" value="HTH_44"/>
    <property type="match status" value="1"/>
</dbReference>
<dbReference type="Pfam" id="PF22706">
    <property type="entry name" value="Tex_central_region"/>
    <property type="match status" value="1"/>
</dbReference>
<comment type="function">
    <text evidence="5">Transcription elongation factor that enhances transcription elongation by RNA polymerase II (RNAPII).</text>
</comment>
<dbReference type="InterPro" id="IPR037027">
    <property type="entry name" value="YqgF/RNaseH-like_dom_sf"/>
</dbReference>
<feature type="domain" description="S1 motif" evidence="7">
    <location>
        <begin position="1123"/>
        <end position="1190"/>
    </location>
</feature>
<dbReference type="InterPro" id="IPR032706">
    <property type="entry name" value="Spt6_HHH"/>
</dbReference>
<dbReference type="InterPro" id="IPR055179">
    <property type="entry name" value="Tex-like_central_region"/>
</dbReference>
<dbReference type="InterPro" id="IPR023323">
    <property type="entry name" value="Tex-like_dom_sf"/>
</dbReference>
<evidence type="ECO:0000256" key="3">
    <source>
        <dbReference type="ARBA" id="ARBA00023163"/>
    </source>
</evidence>
<feature type="compositionally biased region" description="Gly residues" evidence="6">
    <location>
        <begin position="1652"/>
        <end position="1667"/>
    </location>
</feature>
<evidence type="ECO:0000256" key="6">
    <source>
        <dbReference type="SAM" id="MobiDB-lite"/>
    </source>
</evidence>
<dbReference type="Gene3D" id="1.10.10.2740">
    <property type="entry name" value="Spt6, Death-like domain"/>
    <property type="match status" value="1"/>
</dbReference>
<evidence type="ECO:0000256" key="2">
    <source>
        <dbReference type="ARBA" id="ARBA00009253"/>
    </source>
</evidence>
<dbReference type="InterPro" id="IPR035018">
    <property type="entry name" value="Spt6_SH2_C"/>
</dbReference>
<dbReference type="CDD" id="cd09918">
    <property type="entry name" value="SH2_Nterm_SPT6_like"/>
    <property type="match status" value="1"/>
</dbReference>
<feature type="compositionally biased region" description="Acidic residues" evidence="6">
    <location>
        <begin position="33"/>
        <end position="75"/>
    </location>
</feature>
<feature type="region of interest" description="Disordered" evidence="6">
    <location>
        <begin position="130"/>
        <end position="224"/>
    </location>
</feature>
<dbReference type="Proteomes" id="UP001412067">
    <property type="component" value="Unassembled WGS sequence"/>
</dbReference>
<dbReference type="Pfam" id="PF14635">
    <property type="entry name" value="HHH_7"/>
    <property type="match status" value="1"/>
</dbReference>
<dbReference type="Gene3D" id="1.10.150.850">
    <property type="entry name" value="Spt6, helix-hairpin-helix domain"/>
    <property type="match status" value="1"/>
</dbReference>
<feature type="compositionally biased region" description="Gly residues" evidence="6">
    <location>
        <begin position="1599"/>
        <end position="1617"/>
    </location>
</feature>
<dbReference type="SUPFAM" id="SSF47781">
    <property type="entry name" value="RuvA domain 2-like"/>
    <property type="match status" value="1"/>
</dbReference>
<evidence type="ECO:0000259" key="7">
    <source>
        <dbReference type="PROSITE" id="PS50126"/>
    </source>
</evidence>
<dbReference type="InterPro" id="IPR042066">
    <property type="entry name" value="Spt6_death-like"/>
</dbReference>
<feature type="compositionally biased region" description="Acidic residues" evidence="6">
    <location>
        <begin position="8"/>
        <end position="21"/>
    </location>
</feature>
<dbReference type="InterPro" id="IPR028083">
    <property type="entry name" value="Spt6_acidic_N_dom"/>
</dbReference>
<feature type="compositionally biased region" description="Acidic residues" evidence="6">
    <location>
        <begin position="163"/>
        <end position="201"/>
    </location>
</feature>
<feature type="compositionally biased region" description="Basic residues" evidence="6">
    <location>
        <begin position="207"/>
        <end position="217"/>
    </location>
</feature>
<dbReference type="SMART" id="SM00316">
    <property type="entry name" value="S1"/>
    <property type="match status" value="1"/>
</dbReference>
<sequence length="1667" mass="187202">MGGRTIMSDDEDEMDEVEDEENPRRVGQGDFEGRDEDGDEEEEEEEGQDEYEKDGFIVDDVEEDEEEEENNEGSDEEKHRKRKKRRRESERNYVLDEDDYELLQDNNINVHRPKPTSKFKRLKKAGRDLGVVERSGFSDDEESERADLGGRSAEEKLKRSLFGDDEDIAEEEEQPEEEDGDLMGEDDEMADFIVDEEDVDENGTIMRRPKVKKKKSRQAPGVSSSAIQEAQEIFGDVDELLMLRKQEFAGSSSDWVEKRLEDEFEPFILSEKYMTPKDDAIRETDTPERIQLMEELTGPPPQDDKSIAEESTWIYDQLTQFFISPLIGEDFELSKDINKEDIGHVLTMLHCQKLDIPFIAKYRREFIRSFRYDVMPEIEDDQTPMRRHKVLWAVHGLDKKWLLLQKRKSALRMYYSKRFEEEARKIDDETRLALNKQIFSSILEALTEAKSERAVDDVDSKFNLHFPPGEIDVEEGQFKRPKRKSLYSICYKAGLWEVANKFGLNSEQFGLHLSLEKMRLEELQDGKEVPEEVARNFTCAMFEKAEDVLKGARHMAAVEIGCEPVVRNHVRSIFLENAIVSTNPTAVGNHAIDVYHQFYSVKWLRNKPLSKFTDAQWLLIQKAEQEKVLQVIIKLPESVQNKLLVDASECYLSECVSKPAQLWNEQRKMILEDSFHNFIIPSMEKEARSLLTARAKIWLQLEYGKQLWDKVSVAPYQRKGNAEDIYNEELELRVMACCTGAGKSPNTFVMLDSAGEVVDIIYAAYISIRSQGIVEQQRKKGDQERLLRFITEHQPHVGCLGASSLGAKQLKDDIYEVIFKIVEDHPRDVSQDMNITVLWGDESLPRLYENSRISSDQLPGQAGIVKRAVALGRYLQNPLAMVATLCGPGKEILSWKLCPLDDFLTPDEKYDMVEQIMIDATNQVGVDVNLASSHEWLFAPLQFVAGLGPRKASSLQRAFVRAGSIFSRKEISFGKTIRKRVFINSVGFLRIRRTGAAAATSHMIDRLDDTRIHPESFPFAKNMALAVESAAAVDDDNEMDDDALEMAIDRVRENSETLRALLIPEYAKSILEKDGVDKRETLADIKCELLHGFKDVRYPFPEPNEDEEFSLLSGETDESLAVWRTVEATVLFAQDNRVVCSLDSGLRGFINAEDFSDEGYDPEKVKKGDIMTCKIKNVNKSRYVVHLTCKESEMKRKHYAPLNMDSFFHKDDVTLHSEQEKARKEKELAKKRFKPRMIIHPRFQNVTADEAMEFLADKDAGESIIRPSSKGPSYLTLTLKISNGVYAHKDIAESGKDHKDMTSLLRLGKTLTIDKDTFEDLDEVMDRYVDPLVTNLKNMLSYRKFRWGSKSDVDDQIRKEKAENPMRIVYSFGISHDHPGTFVLSYIRSSNPHHEYVGLYPKGFRFRKKDFEDIDRLVSYFQKNIDKPPPESGPSIQTVAAKVPMKSPSWAYSGDGSFGGGSNSEGWSNQPSDRERSATPGSRTGGRGGRDGHPSGLPRPGRGRGRGRGRDSDHGNSTWGSNSNVEDGGLSNFAGAKVQDSPGRERFPGGWGGSSGRGGGGWGSSSPAEAGEGGGSGWSGSAGGGFGGRGRGNAHNNSGGWGGDGAGGSGASDGGWGSESMAGKSPAATDSGLGGGSSEWSGTKRVVPPPGGGGGWSGRDSSGGGWD</sequence>
<dbReference type="PANTHER" id="PTHR10145:SF6">
    <property type="entry name" value="TRANSCRIPTION ELONGATION FACTOR SPT6"/>
    <property type="match status" value="1"/>
</dbReference>
<reference evidence="8 9" key="1">
    <citation type="journal article" date="2022" name="Nat. Plants">
        <title>Genomes of leafy and leafless Platanthera orchids illuminate the evolution of mycoheterotrophy.</title>
        <authorList>
            <person name="Li M.H."/>
            <person name="Liu K.W."/>
            <person name="Li Z."/>
            <person name="Lu H.C."/>
            <person name="Ye Q.L."/>
            <person name="Zhang D."/>
            <person name="Wang J.Y."/>
            <person name="Li Y.F."/>
            <person name="Zhong Z.M."/>
            <person name="Liu X."/>
            <person name="Yu X."/>
            <person name="Liu D.K."/>
            <person name="Tu X.D."/>
            <person name="Liu B."/>
            <person name="Hao Y."/>
            <person name="Liao X.Y."/>
            <person name="Jiang Y.T."/>
            <person name="Sun W.H."/>
            <person name="Chen J."/>
            <person name="Chen Y.Q."/>
            <person name="Ai Y."/>
            <person name="Zhai J.W."/>
            <person name="Wu S.S."/>
            <person name="Zhou Z."/>
            <person name="Hsiao Y.Y."/>
            <person name="Wu W.L."/>
            <person name="Chen Y.Y."/>
            <person name="Lin Y.F."/>
            <person name="Hsu J.L."/>
            <person name="Li C.Y."/>
            <person name="Wang Z.W."/>
            <person name="Zhao X."/>
            <person name="Zhong W.Y."/>
            <person name="Ma X.K."/>
            <person name="Ma L."/>
            <person name="Huang J."/>
            <person name="Chen G.Z."/>
            <person name="Huang M.Z."/>
            <person name="Huang L."/>
            <person name="Peng D.H."/>
            <person name="Luo Y.B."/>
            <person name="Zou S.Q."/>
            <person name="Chen S.P."/>
            <person name="Lan S."/>
            <person name="Tsai W.C."/>
            <person name="Van de Peer Y."/>
            <person name="Liu Z.J."/>
        </authorList>
    </citation>
    <scope>NUCLEOTIDE SEQUENCE [LARGE SCALE GENOMIC DNA]</scope>
    <source>
        <strain evidence="8">Lor288</strain>
    </source>
</reference>
<feature type="compositionally biased region" description="Polar residues" evidence="6">
    <location>
        <begin position="1516"/>
        <end position="1525"/>
    </location>
</feature>
<dbReference type="PROSITE" id="PS50126">
    <property type="entry name" value="S1"/>
    <property type="match status" value="1"/>
</dbReference>
<dbReference type="SUPFAM" id="SSF55550">
    <property type="entry name" value="SH2 domain"/>
    <property type="match status" value="2"/>
</dbReference>
<comment type="subcellular location">
    <subcellularLocation>
        <location evidence="1 5">Nucleus</location>
    </subcellularLocation>
</comment>
<dbReference type="SUPFAM" id="SSF158832">
    <property type="entry name" value="Tex N-terminal region-like"/>
    <property type="match status" value="1"/>
</dbReference>
<dbReference type="CDD" id="cd09928">
    <property type="entry name" value="SH2_Cterm_SPT6_like"/>
    <property type="match status" value="1"/>
</dbReference>
<dbReference type="Gene3D" id="3.30.505.10">
    <property type="entry name" value="SH2 domain"/>
    <property type="match status" value="2"/>
</dbReference>
<dbReference type="InterPro" id="IPR023319">
    <property type="entry name" value="Tex-like_HTH_dom_sf"/>
</dbReference>
<dbReference type="InterPro" id="IPR012337">
    <property type="entry name" value="RNaseH-like_sf"/>
</dbReference>
<feature type="compositionally biased region" description="Gly residues" evidence="6">
    <location>
        <begin position="1571"/>
        <end position="1591"/>
    </location>
</feature>
<evidence type="ECO:0000313" key="8">
    <source>
        <dbReference type="EMBL" id="KAK8949958.1"/>
    </source>
</evidence>
<evidence type="ECO:0000313" key="9">
    <source>
        <dbReference type="Proteomes" id="UP001412067"/>
    </source>
</evidence>
<protein>
    <recommendedName>
        <fullName evidence="5">Transcription elongation factor spt6</fullName>
    </recommendedName>
</protein>
<feature type="region of interest" description="Disordered" evidence="6">
    <location>
        <begin position="106"/>
        <end position="125"/>
    </location>
</feature>
<dbReference type="InterPro" id="IPR012340">
    <property type="entry name" value="NA-bd_OB-fold"/>
</dbReference>
<dbReference type="Gene3D" id="1.10.3500.10">
    <property type="entry name" value="Tex N-terminal region-like"/>
    <property type="match status" value="1"/>
</dbReference>
<dbReference type="InterPro" id="IPR028231">
    <property type="entry name" value="Spt6_YqgF"/>
</dbReference>
<dbReference type="Gene3D" id="1.10.10.650">
    <property type="entry name" value="RuvA domain 2-like"/>
    <property type="match status" value="1"/>
</dbReference>
<dbReference type="SUPFAM" id="SSF50249">
    <property type="entry name" value="Nucleic acid-binding proteins"/>
    <property type="match status" value="1"/>
</dbReference>
<dbReference type="InterPro" id="IPR036860">
    <property type="entry name" value="SH2_dom_sf"/>
</dbReference>
<keyword evidence="9" id="KW-1185">Reference proteome</keyword>